<dbReference type="Proteomes" id="UP000325141">
    <property type="component" value="Unassembled WGS sequence"/>
</dbReference>
<organism evidence="1 2">
    <name type="scientific">Paenimyroides baculatum</name>
    <dbReference type="NCBI Taxonomy" id="2608000"/>
    <lineage>
        <taxon>Bacteria</taxon>
        <taxon>Pseudomonadati</taxon>
        <taxon>Bacteroidota</taxon>
        <taxon>Flavobacteriia</taxon>
        <taxon>Flavobacteriales</taxon>
        <taxon>Flavobacteriaceae</taxon>
        <taxon>Paenimyroides</taxon>
    </lineage>
</organism>
<protein>
    <recommendedName>
        <fullName evidence="3">Lipoprotein</fullName>
    </recommendedName>
</protein>
<evidence type="ECO:0008006" key="3">
    <source>
        <dbReference type="Google" id="ProtNLM"/>
    </source>
</evidence>
<dbReference type="AlphaFoldDB" id="A0A5M6CPN4"/>
<dbReference type="PROSITE" id="PS51257">
    <property type="entry name" value="PROKAR_LIPOPROTEIN"/>
    <property type="match status" value="1"/>
</dbReference>
<evidence type="ECO:0000313" key="1">
    <source>
        <dbReference type="EMBL" id="KAA5535952.1"/>
    </source>
</evidence>
<sequence>MKKIIVLVTFFAFVSCSSDDDQKQFPLTMNGSNSVEYTFNGKRMSSFDSDDAKEISSVISVSEQMILMKLGKNDEYSRVSIFSSAKLEEGKTYSIKGNLNSNIKAHSEFYGPNIPYVSCSTNNEIGGTITISKLDFPNRIIAARFSFDCADDKGNIYAVRDGWFDLKF</sequence>
<comment type="caution">
    <text evidence="1">The sequence shown here is derived from an EMBL/GenBank/DDBJ whole genome shotgun (WGS) entry which is preliminary data.</text>
</comment>
<reference evidence="1 2" key="1">
    <citation type="submission" date="2019-09" db="EMBL/GenBank/DDBJ databases">
        <title>Genome sequence and assembly of Flavobacterium sp.</title>
        <authorList>
            <person name="Chhetri G."/>
        </authorList>
    </citation>
    <scope>NUCLEOTIDE SEQUENCE [LARGE SCALE GENOMIC DNA]</scope>
    <source>
        <strain evidence="1 2">SNL9</strain>
    </source>
</reference>
<dbReference type="RefSeq" id="WP_150011197.1">
    <property type="nucleotide sequence ID" value="NZ_VWSG01000003.1"/>
</dbReference>
<proteinExistence type="predicted"/>
<keyword evidence="2" id="KW-1185">Reference proteome</keyword>
<accession>A0A5M6CPN4</accession>
<gene>
    <name evidence="1" type="ORF">F0460_05815</name>
</gene>
<name>A0A5M6CPN4_9FLAO</name>
<dbReference type="EMBL" id="VWSG01000003">
    <property type="protein sequence ID" value="KAA5535952.1"/>
    <property type="molecule type" value="Genomic_DNA"/>
</dbReference>
<evidence type="ECO:0000313" key="2">
    <source>
        <dbReference type="Proteomes" id="UP000325141"/>
    </source>
</evidence>